<dbReference type="HOGENOM" id="CLU_115403_3_1_5"/>
<dbReference type="Proteomes" id="UP000033220">
    <property type="component" value="Chromosome DSM 122"/>
</dbReference>
<dbReference type="CDD" id="cd07043">
    <property type="entry name" value="STAS_anti-anti-sigma_factors"/>
    <property type="match status" value="1"/>
</dbReference>
<proteinExistence type="inferred from homology"/>
<feature type="domain" description="STAS" evidence="3">
    <location>
        <begin position="18"/>
        <end position="108"/>
    </location>
</feature>
<dbReference type="KEGG" id="rpm:RSPPHO_00370"/>
<dbReference type="PROSITE" id="PS50801">
    <property type="entry name" value="STAS"/>
    <property type="match status" value="1"/>
</dbReference>
<dbReference type="eggNOG" id="COG1366">
    <property type="taxonomic scope" value="Bacteria"/>
</dbReference>
<accession>H6SNC0</accession>
<dbReference type="NCBIfam" id="TIGR00377">
    <property type="entry name" value="ant_ant_sig"/>
    <property type="match status" value="1"/>
</dbReference>
<dbReference type="PANTHER" id="PTHR33495">
    <property type="entry name" value="ANTI-SIGMA FACTOR ANTAGONIST TM_1081-RELATED-RELATED"/>
    <property type="match status" value="1"/>
</dbReference>
<dbReference type="GO" id="GO:0043856">
    <property type="term" value="F:anti-sigma factor antagonist activity"/>
    <property type="evidence" value="ECO:0007669"/>
    <property type="project" value="InterPro"/>
</dbReference>
<dbReference type="InterPro" id="IPR036513">
    <property type="entry name" value="STAS_dom_sf"/>
</dbReference>
<dbReference type="EMBL" id="HE663493">
    <property type="protein sequence ID" value="CCG06996.1"/>
    <property type="molecule type" value="Genomic_DNA"/>
</dbReference>
<reference evidence="4 5" key="1">
    <citation type="submission" date="2012-02" db="EMBL/GenBank/DDBJ databases">
        <title>Shotgun genome sequence of Phaeospirillum photometricum DSM 122.</title>
        <authorList>
            <person name="Duquesne K."/>
            <person name="Sturgis J."/>
        </authorList>
    </citation>
    <scope>NUCLEOTIDE SEQUENCE [LARGE SCALE GENOMIC DNA]</scope>
    <source>
        <strain evidence="5">DSM122</strain>
    </source>
</reference>
<evidence type="ECO:0000313" key="4">
    <source>
        <dbReference type="EMBL" id="CCG06996.1"/>
    </source>
</evidence>
<dbReference type="SUPFAM" id="SSF52091">
    <property type="entry name" value="SpoIIaa-like"/>
    <property type="match status" value="1"/>
</dbReference>
<dbReference type="PANTHER" id="PTHR33495:SF14">
    <property type="entry name" value="ANTI-SIGMA FACTOR ANTAGONIST"/>
    <property type="match status" value="1"/>
</dbReference>
<dbReference type="Pfam" id="PF01740">
    <property type="entry name" value="STAS"/>
    <property type="match status" value="1"/>
</dbReference>
<evidence type="ECO:0000259" key="3">
    <source>
        <dbReference type="PROSITE" id="PS50801"/>
    </source>
</evidence>
<dbReference type="AlphaFoldDB" id="H6SNC0"/>
<evidence type="ECO:0000313" key="5">
    <source>
        <dbReference type="Proteomes" id="UP000033220"/>
    </source>
</evidence>
<dbReference type="InterPro" id="IPR002645">
    <property type="entry name" value="STAS_dom"/>
</dbReference>
<dbReference type="Gene3D" id="3.30.750.24">
    <property type="entry name" value="STAS domain"/>
    <property type="match status" value="1"/>
</dbReference>
<evidence type="ECO:0000256" key="1">
    <source>
        <dbReference type="ARBA" id="ARBA00009013"/>
    </source>
</evidence>
<dbReference type="STRING" id="1150469.RSPPHO_00370"/>
<protein>
    <recommendedName>
        <fullName evidence="2">Anti-sigma factor antagonist</fullName>
    </recommendedName>
</protein>
<sequence length="108" mass="11227">MIMSLEIAAGFAGTTATLTLTGELDAGSAPAFKGEIEKLAGLGPTRLVLEVANLSFMASAGLRVLIFAKQKLGTGVDIYVVKPQPAIVDTLEKTGFHHSVFIVDQAPA</sequence>
<dbReference type="InterPro" id="IPR003658">
    <property type="entry name" value="Anti-sigma_ant"/>
</dbReference>
<comment type="similarity">
    <text evidence="1 2">Belongs to the anti-sigma-factor antagonist family.</text>
</comment>
<evidence type="ECO:0000256" key="2">
    <source>
        <dbReference type="RuleBase" id="RU003749"/>
    </source>
</evidence>
<name>H6SNC0_PARPM</name>
<organism evidence="4 5">
    <name type="scientific">Pararhodospirillum photometricum DSM 122</name>
    <dbReference type="NCBI Taxonomy" id="1150469"/>
    <lineage>
        <taxon>Bacteria</taxon>
        <taxon>Pseudomonadati</taxon>
        <taxon>Pseudomonadota</taxon>
        <taxon>Alphaproteobacteria</taxon>
        <taxon>Rhodospirillales</taxon>
        <taxon>Rhodospirillaceae</taxon>
        <taxon>Pararhodospirillum</taxon>
    </lineage>
</organism>
<dbReference type="PATRIC" id="fig|1150469.3.peg.432"/>
<gene>
    <name evidence="4" type="ORF">RSPPHO_00370</name>
</gene>
<keyword evidence="5" id="KW-1185">Reference proteome</keyword>